<name>A0ABV8M2T1_9ACTN</name>
<evidence type="ECO:0000313" key="3">
    <source>
        <dbReference type="EMBL" id="MFC4136745.1"/>
    </source>
</evidence>
<evidence type="ECO:0000256" key="1">
    <source>
        <dbReference type="SAM" id="MobiDB-lite"/>
    </source>
</evidence>
<keyword evidence="2" id="KW-1133">Transmembrane helix</keyword>
<keyword evidence="2" id="KW-0472">Membrane</keyword>
<feature type="transmembrane region" description="Helical" evidence="2">
    <location>
        <begin position="341"/>
        <end position="363"/>
    </location>
</feature>
<sequence length="432" mass="42846">MTAVLPRPRIVAALLAGRGAYRIATYAGGLALLQLWGPDDFAAYATAVGALAWLTQLVSSGPEKAALNLVPLRGGAGLARFFRALVVSALCLALVAGLLSGAGLYGAAGVVAVGVGSATVLVALYRLSGQPIADSLGFFGLATTHALAVFAAYLGAGPHGVLLLLGAGTLAVNAVLLARLRLSVAPPSRASASDAAAPDSAAGAPASAPPDASAPAAISGTVAPDSTPPETSRTAAFRAVAVLGTADIVGVLGVSVLYLAFAAADRPAETSLFYLLVVVSAAVSTGWGYLLRLAQPTVALRIERAGESAAWSATRRSLIWTIGLGLPTAITVGVLGRSAVWAYVALTIEILLYAANAVSALLLEASGARGRRWSAAASIGQLAAVAGTGGLLVPLAGATGGIAALIAGELARALLMLALTRRSGEPATLPSA</sequence>
<dbReference type="RefSeq" id="WP_253760595.1">
    <property type="nucleotide sequence ID" value="NZ_JAMZDZ010000001.1"/>
</dbReference>
<dbReference type="Proteomes" id="UP001595816">
    <property type="component" value="Unassembled WGS sequence"/>
</dbReference>
<feature type="transmembrane region" description="Helical" evidence="2">
    <location>
        <begin position="272"/>
        <end position="291"/>
    </location>
</feature>
<feature type="transmembrane region" description="Helical" evidence="2">
    <location>
        <begin position="239"/>
        <end position="260"/>
    </location>
</feature>
<keyword evidence="4" id="KW-1185">Reference proteome</keyword>
<proteinExistence type="predicted"/>
<dbReference type="EMBL" id="JBHSAY010000033">
    <property type="protein sequence ID" value="MFC4136745.1"/>
    <property type="molecule type" value="Genomic_DNA"/>
</dbReference>
<evidence type="ECO:0000256" key="2">
    <source>
        <dbReference type="SAM" id="Phobius"/>
    </source>
</evidence>
<evidence type="ECO:0000313" key="4">
    <source>
        <dbReference type="Proteomes" id="UP001595816"/>
    </source>
</evidence>
<gene>
    <name evidence="3" type="ORF">ACFOZ4_39585</name>
</gene>
<reference evidence="4" key="1">
    <citation type="journal article" date="2019" name="Int. J. Syst. Evol. Microbiol.">
        <title>The Global Catalogue of Microorganisms (GCM) 10K type strain sequencing project: providing services to taxonomists for standard genome sequencing and annotation.</title>
        <authorList>
            <consortium name="The Broad Institute Genomics Platform"/>
            <consortium name="The Broad Institute Genome Sequencing Center for Infectious Disease"/>
            <person name="Wu L."/>
            <person name="Ma J."/>
        </authorList>
    </citation>
    <scope>NUCLEOTIDE SEQUENCE [LARGE SCALE GENOMIC DNA]</scope>
    <source>
        <strain evidence="4">CGMCC 4.7289</strain>
    </source>
</reference>
<organism evidence="3 4">
    <name type="scientific">Hamadaea flava</name>
    <dbReference type="NCBI Taxonomy" id="1742688"/>
    <lineage>
        <taxon>Bacteria</taxon>
        <taxon>Bacillati</taxon>
        <taxon>Actinomycetota</taxon>
        <taxon>Actinomycetes</taxon>
        <taxon>Micromonosporales</taxon>
        <taxon>Micromonosporaceae</taxon>
        <taxon>Hamadaea</taxon>
    </lineage>
</organism>
<feature type="transmembrane region" description="Helical" evidence="2">
    <location>
        <begin position="318"/>
        <end position="335"/>
    </location>
</feature>
<feature type="compositionally biased region" description="Low complexity" evidence="1">
    <location>
        <begin position="190"/>
        <end position="217"/>
    </location>
</feature>
<protein>
    <recommendedName>
        <fullName evidence="5">O-antigen/teichoic acid export membrane protein</fullName>
    </recommendedName>
</protein>
<feature type="region of interest" description="Disordered" evidence="1">
    <location>
        <begin position="190"/>
        <end position="230"/>
    </location>
</feature>
<evidence type="ECO:0008006" key="5">
    <source>
        <dbReference type="Google" id="ProtNLM"/>
    </source>
</evidence>
<accession>A0ABV8M2T1</accession>
<feature type="transmembrane region" description="Helical" evidence="2">
    <location>
        <begin position="81"/>
        <end position="99"/>
    </location>
</feature>
<keyword evidence="2" id="KW-0812">Transmembrane</keyword>
<comment type="caution">
    <text evidence="3">The sequence shown here is derived from an EMBL/GenBank/DDBJ whole genome shotgun (WGS) entry which is preliminary data.</text>
</comment>
<feature type="transmembrane region" description="Helical" evidence="2">
    <location>
        <begin position="375"/>
        <end position="396"/>
    </location>
</feature>
<feature type="transmembrane region" description="Helical" evidence="2">
    <location>
        <begin position="105"/>
        <end position="124"/>
    </location>
</feature>
<feature type="transmembrane region" description="Helical" evidence="2">
    <location>
        <begin position="136"/>
        <end position="155"/>
    </location>
</feature>
<feature type="transmembrane region" description="Helical" evidence="2">
    <location>
        <begin position="161"/>
        <end position="180"/>
    </location>
</feature>